<evidence type="ECO:0000256" key="1">
    <source>
        <dbReference type="SAM" id="MobiDB-lite"/>
    </source>
</evidence>
<comment type="caution">
    <text evidence="2">The sequence shown here is derived from an EMBL/GenBank/DDBJ whole genome shotgun (WGS) entry which is preliminary data.</text>
</comment>
<accession>A0ABT0UX78</accession>
<proteinExistence type="predicted"/>
<evidence type="ECO:0000313" key="3">
    <source>
        <dbReference type="Proteomes" id="UP001431429"/>
    </source>
</evidence>
<evidence type="ECO:0000313" key="2">
    <source>
        <dbReference type="EMBL" id="MCM2393172.1"/>
    </source>
</evidence>
<keyword evidence="3" id="KW-1185">Reference proteome</keyword>
<dbReference type="Proteomes" id="UP001431429">
    <property type="component" value="Unassembled WGS sequence"/>
</dbReference>
<sequence>MGGIPVLRGGAPLEVSDFDLAWLERGDEVRKPLGYAAKVAFEDVAPVGTLRRTEDCGISRGCLLPVEWRKINDYGITIDYRTYGCMDLGPLPASAVWGRRQGQPLGGPSRPLRPLPRLGTRHPGWRMDHGSVDPAGHGLGPFADFTWRHAGSLLAARGADTTDEGATAVVVEDLLTRAGTGPDRRIAARTRAASAVPGRPVARVSPQTTEEKEPDEDEVVGKVIPFGVFDAFTDGSR</sequence>
<reference evidence="2" key="1">
    <citation type="submission" date="2022-06" db="EMBL/GenBank/DDBJ databases">
        <title>Genome public.</title>
        <authorList>
            <person name="Sun Q."/>
        </authorList>
    </citation>
    <scope>NUCLEOTIDE SEQUENCE</scope>
    <source>
        <strain evidence="2">CWNU-1</strain>
    </source>
</reference>
<name>A0ABT0UX78_9ACTN</name>
<gene>
    <name evidence="2" type="ORF">NBG84_33695</name>
</gene>
<organism evidence="2 3">
    <name type="scientific">Streptomyces albipurpureus</name>
    <dbReference type="NCBI Taxonomy" id="2897419"/>
    <lineage>
        <taxon>Bacteria</taxon>
        <taxon>Bacillati</taxon>
        <taxon>Actinomycetota</taxon>
        <taxon>Actinomycetes</taxon>
        <taxon>Kitasatosporales</taxon>
        <taxon>Streptomycetaceae</taxon>
        <taxon>Streptomyces</taxon>
    </lineage>
</organism>
<feature type="region of interest" description="Disordered" evidence="1">
    <location>
        <begin position="194"/>
        <end position="217"/>
    </location>
</feature>
<protein>
    <submittedName>
        <fullName evidence="2">Uncharacterized protein</fullName>
    </submittedName>
</protein>
<dbReference type="EMBL" id="JAMQAW010000059">
    <property type="protein sequence ID" value="MCM2393172.1"/>
    <property type="molecule type" value="Genomic_DNA"/>
</dbReference>
<dbReference type="RefSeq" id="WP_250923477.1">
    <property type="nucleotide sequence ID" value="NZ_JAMQAW010000059.1"/>
</dbReference>